<dbReference type="GO" id="GO:0045095">
    <property type="term" value="C:keratin filament"/>
    <property type="evidence" value="ECO:0007669"/>
    <property type="project" value="TreeGrafter"/>
</dbReference>
<keyword evidence="4 16" id="KW-0728">SH3 domain</keyword>
<dbReference type="FunFam" id="1.20.58.60:FF:000095">
    <property type="entry name" value="microtubule-actin cross-linking factor 1 isoform X2"/>
    <property type="match status" value="1"/>
</dbReference>
<evidence type="ECO:0000256" key="9">
    <source>
        <dbReference type="ARBA" id="ARBA00022723"/>
    </source>
</evidence>
<feature type="domain" description="GAR" evidence="22">
    <location>
        <begin position="6881"/>
        <end position="6959"/>
    </location>
</feature>
<keyword evidence="6" id="KW-0963">Cytoplasm</keyword>
<evidence type="ECO:0000256" key="18">
    <source>
        <dbReference type="SAM" id="MobiDB-lite"/>
    </source>
</evidence>
<evidence type="ECO:0000256" key="17">
    <source>
        <dbReference type="SAM" id="Coils"/>
    </source>
</evidence>
<dbReference type="InterPro" id="IPR001452">
    <property type="entry name" value="SH3_domain"/>
</dbReference>
<feature type="region of interest" description="Disordered" evidence="18">
    <location>
        <begin position="2995"/>
        <end position="3016"/>
    </location>
</feature>
<dbReference type="SUPFAM" id="SSF46966">
    <property type="entry name" value="Spectrin repeat"/>
    <property type="match status" value="28"/>
</dbReference>
<dbReference type="GO" id="GO:0008017">
    <property type="term" value="F:microtubule binding"/>
    <property type="evidence" value="ECO:0007669"/>
    <property type="project" value="InterPro"/>
</dbReference>
<feature type="coiled-coil region" evidence="17">
    <location>
        <begin position="4776"/>
        <end position="4817"/>
    </location>
</feature>
<dbReference type="PROSITE" id="PS00018">
    <property type="entry name" value="EF_HAND_1"/>
    <property type="match status" value="2"/>
</dbReference>
<evidence type="ECO:0000259" key="22">
    <source>
        <dbReference type="PROSITE" id="PS51460"/>
    </source>
</evidence>
<dbReference type="InterPro" id="IPR002017">
    <property type="entry name" value="Spectrin_repeat"/>
</dbReference>
<dbReference type="FunFam" id="1.20.58.60:FF:000022">
    <property type="entry name" value="Microtubule-actin cross-linking factor 1"/>
    <property type="match status" value="1"/>
</dbReference>
<dbReference type="Pfam" id="PF00435">
    <property type="entry name" value="Spectrin"/>
    <property type="match status" value="16"/>
</dbReference>
<dbReference type="FunFam" id="1.20.58.60:FF:000116">
    <property type="entry name" value="Microtubule-actin cross-linking factor 1"/>
    <property type="match status" value="1"/>
</dbReference>
<dbReference type="SMART" id="SM00150">
    <property type="entry name" value="SPEC"/>
    <property type="match status" value="31"/>
</dbReference>
<dbReference type="SMART" id="SM01129">
    <property type="entry name" value="DELLA"/>
    <property type="match status" value="1"/>
</dbReference>
<dbReference type="GO" id="GO:0042995">
    <property type="term" value="C:cell projection"/>
    <property type="evidence" value="ECO:0007669"/>
    <property type="project" value="UniProtKB-SubCell"/>
</dbReference>
<dbReference type="InterPro" id="IPR001101">
    <property type="entry name" value="Plectin_repeat"/>
</dbReference>
<dbReference type="FunFam" id="1.20.58.60:FF:000097">
    <property type="entry name" value="microtubule-actin cross-linking factor 1 isoform X2"/>
    <property type="match status" value="1"/>
</dbReference>
<feature type="region of interest" description="Disordered" evidence="18">
    <location>
        <begin position="2037"/>
        <end position="2089"/>
    </location>
</feature>
<dbReference type="SMART" id="SM00054">
    <property type="entry name" value="EFh"/>
    <property type="match status" value="2"/>
</dbReference>
<dbReference type="PROSITE" id="PS50021">
    <property type="entry name" value="CH"/>
    <property type="match status" value="2"/>
</dbReference>
<evidence type="ECO:0000256" key="13">
    <source>
        <dbReference type="ARBA" id="ARBA00023203"/>
    </source>
</evidence>
<dbReference type="Gene3D" id="3.90.1290.10">
    <property type="entry name" value="Plakin repeat"/>
    <property type="match status" value="5"/>
</dbReference>
<organism evidence="23">
    <name type="scientific">Capra hircus</name>
    <name type="common">Goat</name>
    <dbReference type="NCBI Taxonomy" id="9925"/>
    <lineage>
        <taxon>Eukaryota</taxon>
        <taxon>Metazoa</taxon>
        <taxon>Chordata</taxon>
        <taxon>Craniata</taxon>
        <taxon>Vertebrata</taxon>
        <taxon>Euteleostomi</taxon>
        <taxon>Mammalia</taxon>
        <taxon>Eutheria</taxon>
        <taxon>Laurasiatheria</taxon>
        <taxon>Artiodactyla</taxon>
        <taxon>Ruminantia</taxon>
        <taxon>Pecora</taxon>
        <taxon>Bovidae</taxon>
        <taxon>Caprinae</taxon>
        <taxon>Capra</taxon>
    </lineage>
</organism>
<feature type="coiled-coil region" evidence="17">
    <location>
        <begin position="4504"/>
        <end position="4538"/>
    </location>
</feature>
<dbReference type="Gene3D" id="1.20.58.60">
    <property type="match status" value="32"/>
</dbReference>
<evidence type="ECO:0000256" key="12">
    <source>
        <dbReference type="ARBA" id="ARBA00023136"/>
    </source>
</evidence>
<evidence type="ECO:0000256" key="4">
    <source>
        <dbReference type="ARBA" id="ARBA00022443"/>
    </source>
</evidence>
<dbReference type="GO" id="GO:0045110">
    <property type="term" value="P:intermediate filament bundle assembly"/>
    <property type="evidence" value="ECO:0007669"/>
    <property type="project" value="TreeGrafter"/>
</dbReference>
<feature type="coiled-coil region" evidence="17">
    <location>
        <begin position="404"/>
        <end position="456"/>
    </location>
</feature>
<dbReference type="FunFam" id="3.90.1290.10:FF:000004">
    <property type="entry name" value="microtubule-actin cross-linking factor 1 isoform X4"/>
    <property type="match status" value="1"/>
</dbReference>
<dbReference type="GO" id="GO:0031344">
    <property type="term" value="P:regulation of cell projection organization"/>
    <property type="evidence" value="ECO:0007669"/>
    <property type="project" value="UniProtKB-ARBA"/>
</dbReference>
<keyword evidence="8" id="KW-0493">Microtubule</keyword>
<evidence type="ECO:0000256" key="6">
    <source>
        <dbReference type="ARBA" id="ARBA00022490"/>
    </source>
</evidence>
<feature type="domain" description="EF-hand" evidence="21">
    <location>
        <begin position="6805"/>
        <end position="6840"/>
    </location>
</feature>
<keyword evidence="12" id="KW-0472">Membrane</keyword>
<dbReference type="GO" id="GO:0030334">
    <property type="term" value="P:regulation of cell migration"/>
    <property type="evidence" value="ECO:0007669"/>
    <property type="project" value="UniProtKB-ARBA"/>
</dbReference>
<dbReference type="GO" id="GO:0090150">
    <property type="term" value="P:establishment of protein localization to membrane"/>
    <property type="evidence" value="ECO:0007669"/>
    <property type="project" value="UniProtKB-ARBA"/>
</dbReference>
<dbReference type="Gene3D" id="1.20.58.1060">
    <property type="match status" value="1"/>
</dbReference>
<keyword evidence="10" id="KW-0677">Repeat</keyword>
<dbReference type="FunFam" id="1.20.58.60:FF:000241">
    <property type="entry name" value="microtubule-actin cross-linking factor 1 isoform X4"/>
    <property type="match status" value="1"/>
</dbReference>
<dbReference type="FunFam" id="1.20.58.60:FF:000008">
    <property type="entry name" value="microtubule-actin cross-linking factor 1"/>
    <property type="match status" value="1"/>
</dbReference>
<dbReference type="FunFam" id="1.20.58.60:FF:000092">
    <property type="entry name" value="microtubule-actin cross-linking factor 1 isoform X2"/>
    <property type="match status" value="1"/>
</dbReference>
<dbReference type="CDD" id="cd00176">
    <property type="entry name" value="SPEC"/>
    <property type="match status" value="18"/>
</dbReference>
<dbReference type="PROSITE" id="PS50222">
    <property type="entry name" value="EF_HAND_2"/>
    <property type="match status" value="2"/>
</dbReference>
<dbReference type="FunFam" id="1.20.58.60:FF:000292">
    <property type="entry name" value="Microtubule-actin cross-linking factor 1, isoforms 1/2/3/5"/>
    <property type="match status" value="1"/>
</dbReference>
<dbReference type="Pfam" id="PF02187">
    <property type="entry name" value="GAS2"/>
    <property type="match status" value="1"/>
</dbReference>
<dbReference type="InterPro" id="IPR036872">
    <property type="entry name" value="CH_dom_sf"/>
</dbReference>
<feature type="domain" description="Calponin-homology (CH)" evidence="20">
    <location>
        <begin position="8"/>
        <end position="108"/>
    </location>
</feature>
<dbReference type="Gene3D" id="1.10.418.10">
    <property type="entry name" value="Calponin-like domain"/>
    <property type="match status" value="2"/>
</dbReference>
<dbReference type="FunFam" id="1.20.58.60:FF:000021">
    <property type="entry name" value="Microtubule-actin cross-linking factor 1"/>
    <property type="match status" value="1"/>
</dbReference>
<dbReference type="InterPro" id="IPR041573">
    <property type="entry name" value="Desmoplakin_Spectrin-like"/>
</dbReference>
<evidence type="ECO:0000259" key="19">
    <source>
        <dbReference type="PROSITE" id="PS50002"/>
    </source>
</evidence>
<keyword evidence="14" id="KW-0206">Cytoskeleton</keyword>
<dbReference type="FunFam" id="1.20.58.60:FF:000084">
    <property type="entry name" value="microtubule-actin cross-linking factor 1 isoform X2"/>
    <property type="match status" value="1"/>
</dbReference>
<dbReference type="Ensembl" id="ENSCHIT00010062624.1">
    <property type="protein sequence ID" value="ENSCHIP00010045193.1"/>
    <property type="gene ID" value="ENSCHIG00010032242.1"/>
</dbReference>
<dbReference type="GO" id="GO:1990254">
    <property type="term" value="F:keratin filament binding"/>
    <property type="evidence" value="ECO:0007669"/>
    <property type="project" value="TreeGrafter"/>
</dbReference>
<dbReference type="Gene3D" id="3.30.920.20">
    <property type="entry name" value="Gas2-like domain"/>
    <property type="match status" value="1"/>
</dbReference>
<evidence type="ECO:0000256" key="10">
    <source>
        <dbReference type="ARBA" id="ARBA00022737"/>
    </source>
</evidence>
<dbReference type="FunFam" id="1.10.238.10:FF:000013">
    <property type="entry name" value="Microtubule-actin cross-linking factor 1"/>
    <property type="match status" value="1"/>
</dbReference>
<dbReference type="GO" id="GO:0030054">
    <property type="term" value="C:cell junction"/>
    <property type="evidence" value="ECO:0007669"/>
    <property type="project" value="TreeGrafter"/>
</dbReference>
<evidence type="ECO:0000256" key="15">
    <source>
        <dbReference type="ARBA" id="ARBA00023273"/>
    </source>
</evidence>
<feature type="coiled-coil region" evidence="17">
    <location>
        <begin position="5849"/>
        <end position="5876"/>
    </location>
</feature>
<dbReference type="FunFam" id="3.30.920.20:FF:000001">
    <property type="entry name" value="Microtubule-actin cross-linking factor 1"/>
    <property type="match status" value="1"/>
</dbReference>
<feature type="compositionally biased region" description="Polar residues" evidence="18">
    <location>
        <begin position="3070"/>
        <end position="3083"/>
    </location>
</feature>
<dbReference type="FunFam" id="1.20.58.60:FF:000389">
    <property type="entry name" value="Microtubule-actin crosslinking factor 1"/>
    <property type="match status" value="1"/>
</dbReference>
<dbReference type="InterPro" id="IPR049538">
    <property type="entry name" value="PCN-like_spectrin-like_rpt"/>
</dbReference>
<feature type="coiled-coil region" evidence="17">
    <location>
        <begin position="1308"/>
        <end position="1353"/>
    </location>
</feature>
<evidence type="ECO:0000256" key="5">
    <source>
        <dbReference type="ARBA" id="ARBA00022475"/>
    </source>
</evidence>
<dbReference type="FunFam" id="3.90.1290.10:FF:000003">
    <property type="entry name" value="microtubule-actin cross-linking factor 1 isoform X1"/>
    <property type="match status" value="1"/>
</dbReference>
<dbReference type="GO" id="GO:0022603">
    <property type="term" value="P:regulation of anatomical structure morphogenesis"/>
    <property type="evidence" value="ECO:0007669"/>
    <property type="project" value="UniProtKB-ARBA"/>
</dbReference>
<keyword evidence="9" id="KW-0479">Metal-binding</keyword>
<keyword evidence="5" id="KW-1003">Cell membrane</keyword>
<dbReference type="SUPFAM" id="SSF143575">
    <property type="entry name" value="GAS2 domain-like"/>
    <property type="match status" value="1"/>
</dbReference>
<dbReference type="FunFam" id="1.20.58.60:FF:000236">
    <property type="entry name" value="microtubule-actin cross-linking factor 1 isoform X5"/>
    <property type="match status" value="1"/>
</dbReference>
<dbReference type="GO" id="GO:0042060">
    <property type="term" value="P:wound healing"/>
    <property type="evidence" value="ECO:0007669"/>
    <property type="project" value="TreeGrafter"/>
</dbReference>
<dbReference type="InterPro" id="IPR018159">
    <property type="entry name" value="Spectrin/alpha-actinin"/>
</dbReference>
<proteinExistence type="predicted"/>
<feature type="region of interest" description="Disordered" evidence="18">
    <location>
        <begin position="3069"/>
        <end position="3138"/>
    </location>
</feature>
<dbReference type="GO" id="GO:0005198">
    <property type="term" value="F:structural molecule activity"/>
    <property type="evidence" value="ECO:0007669"/>
    <property type="project" value="TreeGrafter"/>
</dbReference>
<feature type="domain" description="EF-hand" evidence="21">
    <location>
        <begin position="6841"/>
        <end position="6876"/>
    </location>
</feature>
<feature type="compositionally biased region" description="Polar residues" evidence="18">
    <location>
        <begin position="7048"/>
        <end position="7064"/>
    </location>
</feature>
<dbReference type="SMART" id="SM00250">
    <property type="entry name" value="PLEC"/>
    <property type="match status" value="19"/>
</dbReference>
<dbReference type="FunFam" id="1.10.418.10:FF:000002">
    <property type="entry name" value="Microtubule-actin cross-linking factor 1"/>
    <property type="match status" value="1"/>
</dbReference>
<dbReference type="GO" id="GO:0051239">
    <property type="term" value="P:regulation of multicellular organismal process"/>
    <property type="evidence" value="ECO:0007669"/>
    <property type="project" value="UniProtKB-ARBA"/>
</dbReference>
<dbReference type="FunFam" id="1.20.58.60:FF:000090">
    <property type="entry name" value="microtubule-actin cross-linking factor 1 isoform X2"/>
    <property type="match status" value="1"/>
</dbReference>
<feature type="region of interest" description="Disordered" evidence="18">
    <location>
        <begin position="6975"/>
        <end position="7141"/>
    </location>
</feature>
<dbReference type="GO" id="GO:0005886">
    <property type="term" value="C:plasma membrane"/>
    <property type="evidence" value="ECO:0007669"/>
    <property type="project" value="UniProtKB-SubCell"/>
</dbReference>
<reference evidence="23" key="2">
    <citation type="submission" date="2025-08" db="UniProtKB">
        <authorList>
            <consortium name="Ensembl"/>
        </authorList>
    </citation>
    <scope>IDENTIFICATION</scope>
</reference>
<reference evidence="23" key="1">
    <citation type="submission" date="2019-03" db="EMBL/GenBank/DDBJ databases">
        <title>Genome sequencing and reference-guided assembly of Black Bengal Goat (Capra hircus).</title>
        <authorList>
            <person name="Siddiki A.Z."/>
            <person name="Baten A."/>
            <person name="Billah M."/>
            <person name="Alam M.A.U."/>
            <person name="Shawrob K.S.M."/>
            <person name="Saha S."/>
            <person name="Chowdhury M."/>
            <person name="Rahman A.H."/>
            <person name="Stear M."/>
            <person name="Miah G."/>
            <person name="Das G.B."/>
            <person name="Hossain M.M."/>
            <person name="Kumkum M."/>
            <person name="Islam M.S."/>
            <person name="Mollah A.M."/>
            <person name="Ahsan A."/>
            <person name="Tusar F."/>
            <person name="Khan M.K.I."/>
        </authorList>
    </citation>
    <scope>NUCLEOTIDE SEQUENCE [LARGE SCALE GENOMIC DNA]</scope>
</reference>
<dbReference type="PANTHER" id="PTHR23169">
    <property type="entry name" value="ENVOPLAKIN"/>
    <property type="match status" value="1"/>
</dbReference>
<evidence type="ECO:0000256" key="7">
    <source>
        <dbReference type="ARBA" id="ARBA00022553"/>
    </source>
</evidence>
<dbReference type="InterPro" id="IPR011992">
    <property type="entry name" value="EF-hand-dom_pair"/>
</dbReference>
<keyword evidence="17" id="KW-0175">Coiled coil</keyword>
<feature type="region of interest" description="Disordered" evidence="18">
    <location>
        <begin position="6715"/>
        <end position="6743"/>
    </location>
</feature>
<dbReference type="InterPro" id="IPR001715">
    <property type="entry name" value="CH_dom"/>
</dbReference>
<evidence type="ECO:0000256" key="14">
    <source>
        <dbReference type="ARBA" id="ARBA00023212"/>
    </source>
</evidence>
<dbReference type="InterPro" id="IPR002048">
    <property type="entry name" value="EF_hand_dom"/>
</dbReference>
<feature type="coiled-coil region" evidence="17">
    <location>
        <begin position="3481"/>
        <end position="3537"/>
    </location>
</feature>
<dbReference type="Pfam" id="PF21019">
    <property type="entry name" value="Spectrin_3"/>
    <property type="match status" value="1"/>
</dbReference>
<dbReference type="PROSITE" id="PS51460">
    <property type="entry name" value="GAR"/>
    <property type="match status" value="1"/>
</dbReference>
<dbReference type="PROSITE" id="PS50002">
    <property type="entry name" value="SH3"/>
    <property type="match status" value="1"/>
</dbReference>
<dbReference type="Pfam" id="PF00307">
    <property type="entry name" value="CH"/>
    <property type="match status" value="2"/>
</dbReference>
<dbReference type="FunFam" id="3.90.1290.10:FF:000017">
    <property type="entry name" value="Microtubule-actin crosslinking factor 1"/>
    <property type="match status" value="1"/>
</dbReference>
<dbReference type="FunFam" id="1.20.58.60:FF:000012">
    <property type="entry name" value="Microtubule-actin cross-linking factor 1"/>
    <property type="match status" value="1"/>
</dbReference>
<dbReference type="FunFam" id="1.20.58.60:FF:000001">
    <property type="entry name" value="Microtubule-actin cross-linking factor 1"/>
    <property type="match status" value="3"/>
</dbReference>
<dbReference type="FunFam" id="1.20.58.60:FF:000016">
    <property type="entry name" value="Microtubule-actin cross-linking factor 1"/>
    <property type="match status" value="1"/>
</dbReference>
<dbReference type="FunFam" id="1.20.58.60:FF:000087">
    <property type="entry name" value="microtubule-actin cross-linking factor 1 isoform X2"/>
    <property type="match status" value="1"/>
</dbReference>
<dbReference type="Pfam" id="PF18373">
    <property type="entry name" value="Spectrin_2"/>
    <property type="match status" value="1"/>
</dbReference>
<dbReference type="InterPro" id="IPR041615">
    <property type="entry name" value="Desmoplakin_SH3"/>
</dbReference>
<evidence type="ECO:0000259" key="20">
    <source>
        <dbReference type="PROSITE" id="PS50021"/>
    </source>
</evidence>
<dbReference type="InterPro" id="IPR043197">
    <property type="entry name" value="Plakin"/>
</dbReference>
<dbReference type="FunFam" id="1.20.58.60:FF:000025">
    <property type="entry name" value="microtubule-actin cross-linking factor 1"/>
    <property type="match status" value="1"/>
</dbReference>
<keyword evidence="15" id="KW-0966">Cell projection</keyword>
<keyword evidence="13" id="KW-0009">Actin-binding</keyword>
<dbReference type="FunFam" id="3.90.1290.10:FF:000012">
    <property type="entry name" value="Microtubule-actin cross-linking factor 1"/>
    <property type="match status" value="1"/>
</dbReference>
<feature type="coiled-coil region" evidence="17">
    <location>
        <begin position="3353"/>
        <end position="3391"/>
    </location>
</feature>
<feature type="coiled-coil region" evidence="17">
    <location>
        <begin position="3894"/>
        <end position="3921"/>
    </location>
</feature>
<dbReference type="FunFam" id="1.20.58.60:FF:000108">
    <property type="entry name" value="microtubule-actin cross-linking factor 1 isoform X8"/>
    <property type="match status" value="1"/>
</dbReference>
<feature type="coiled-coil region" evidence="17">
    <location>
        <begin position="3640"/>
        <end position="3667"/>
    </location>
</feature>
<dbReference type="GO" id="GO:0003779">
    <property type="term" value="F:actin binding"/>
    <property type="evidence" value="ECO:0007669"/>
    <property type="project" value="UniProtKB-KW"/>
</dbReference>
<dbReference type="Gene3D" id="2.30.30.40">
    <property type="entry name" value="SH3 Domains"/>
    <property type="match status" value="1"/>
</dbReference>
<dbReference type="FunFam" id="1.20.58.60:FF:000342">
    <property type="entry name" value="Microtubule-actin cross-linking factor 1"/>
    <property type="match status" value="1"/>
</dbReference>
<dbReference type="CDD" id="cd21188">
    <property type="entry name" value="CH_PLEC-like_rpt1"/>
    <property type="match status" value="1"/>
</dbReference>
<evidence type="ECO:0000256" key="3">
    <source>
        <dbReference type="ARBA" id="ARBA00004316"/>
    </source>
</evidence>
<dbReference type="GO" id="GO:0051893">
    <property type="term" value="P:regulation of focal adhesion assembly"/>
    <property type="evidence" value="ECO:0007669"/>
    <property type="project" value="UniProtKB-ARBA"/>
</dbReference>
<dbReference type="FunFam" id="3.90.1290.10:FF:000007">
    <property type="entry name" value="microtubule-actin cross-linking factor 1 isoform X6"/>
    <property type="match status" value="1"/>
</dbReference>
<dbReference type="FunFam" id="1.20.58.60:FF:000027">
    <property type="entry name" value="Microtubule-actin cross-linking factor 1"/>
    <property type="match status" value="1"/>
</dbReference>
<sequence>VASGSAKPAPSPCLLTDERDRVRKHINDLYEDLRDGHNLISLLEVLSGVKLPREKGRMRFHRLQNVQIALDFLKQRQVKLVNIRNDDITDGNPKLTLGLIWTIILHFQISDIYISGESGDMSAKEKLLLWTQKVTAGYTGIKCTNFSSCWSDGKMFNALIHRYRPDLVDMERVQIQSNRENLEQAFEVAERLGVTRLLDAEDVDVPSPDEKSVITYVSSIYDAFPKVPEGGEGISATEVDARWQEYQSRVDSLIPWIKQHTILMSDKSFPQNPVELKALYNQYIHFKETEILAKEREKGRIEELYKLLEVWIEFGRIKLPQGYHPNDVEEEWGKLIIEMLEREKSLRPAVERLELLLQIANKIQNGALNCEEKLTLAKNTLQADAAHLESGQPVQCESDVTMYIQECEGLIRQLQVDLQILRDENYYQLEELAFRVMRLQDELVTLRLECTNLYRKGHFTSLELVPPSTLTTTHLKAEPLTKGTHSSSTSWFRKPMTRAELVSISSSEDEGNLRFVYELLSWMKLERGKMSQNFHTSYVETLGKLETQYCKLKETSSFRMRHLQSLHKFVSRATLIWLNEKEEEELAYDWSDNNPNISAKKNYFSELTMELEEKQDVFRSLQDTAELLSLENHPAKQTVEAYSAAVQSQLQWMKQWPSLLSPQFFSDARDLESFLRNLQDSIKRKYSCDHSTSLSRLEDLLQDSMDEKEQLIQSKSSVASLVGRSKSIVQLKPRSPDHMLKSTISVKAICDYRQIEITICKNDECVLEDNSQRTKWKVISPTGNEAMVPSVCFLIPPPNKDAMETASRVEQSYQKVMALWHQLHVNTKSLISWNYLRKDLDLVKTWNLEKLRSSAPGEYHQVMKNLQAHYEDFLQESRDSALFSVADRLRLEEEVEACKTHFQHLMKSMENEDKEETVAKMYISELKNIRLRLEECEQRLIQRIQSPATSSRTDKDARQDNALRIAEQEHTQEDLQQLRADLDAVSMKCNSFLHQSPSGSSVPTLRSELNLLVEKMDHVYGLSTVYLNKLKTIDVIVRSIQDAELLVKGYEIKLSQEEAVPADLSALESHRSTLRHWLSDAKDKNSVFSVLDEEIGKAKVVAEQLSRLTPERNLDLERCQEKGSQLQDRWHRVIAQLETRQSELESIQEVLGDYRACHGTLIKWIEETTAQQEMMKPGQAEDSRVLSEQLSQQTELFAEIERNQTKLDQFLCLPPQDYELQLMTYKAFVESQQKSPGKRRRMLSSSDAITQEVKGGGGQGCVHWPQGRICSSGPYDLITVLAEELTTKREQVSEAVKTSQIFLAKHGHKLSEKEKEQISEQLNALSKTYHDLCEGSANQLQQLQSQLAQQTEQKGCRAVAGVIDLGTVEIFPIFRAMQKGLIDQDTGLVLLESQVILSGLIAPETCENLSLEEGLARNLINPQMYQQLQELQDALSLISRLTENKGPLSVAEAIEKKIISEKVGLKILEAHLATGGFSLPNDENCINLEEAFHQGLISAWLHSGLESHLRSSKNLIDPNTAEKIDLLDLMQRCIVHQESGLKLLPVKQLAGGMVSLKSGRKVSIFRAVQEGLIDRQVTVRLLEAQLFAGGIVDPRTGHRLTVGEAVRHNLIDQDMACALLIRQLQTGGIIDTVTGHRLTVDEAVSRDLVTAKIALVILESLWSFMGLLWPESGEILPITDALEQGIVSTELAHKILSDRQHIKAIFLPATTEIWSWEKAIENCMLDRSLANNLKSVSIPDVMPHMQLADSLEQGKLNTNPVAAGVLCSTGQTEGATSHNEKLLFQLMTHSYINVRDGQRLLLLDNELIEALTARGDQTGPPEVFGSGHQRLEAAEKLQEAVNVKMMETFCDELSVRSHEFQFSSQSKEDADQVNCTEAKGKKIIVETECSSIENPQMDLFVGQQKVGNPNVDTLKVIDKVKSEFKRQLFGTKKEEQIEVSTRENVNREFLLTVPPEKAEDVTVVEDKTLLSAESLKEERQILRRTSSMGQKEQADTLETECPLGETGRPLIKARSRKSQLQVAKTLALESELRSKKDKNIHSLDKKKALSKSPLGRDDHPQSPESLSVAGGSRMMTDKEADGSETPLPGSAASELLEEATLSTLAAQLVEGGILHEQTGQKLLLSEAIARGLVPSHTAVKLMGKMNMFRGFFDSQTCESLTTEEVIDEGLMDEKLLHNVLVTDKAISGVLDPHTHTLCSVKEAVAVGLLDTQTATRILEGQVVTGGIIDLKRGKKVSVTLASNLGLVDSADQPELIKLEKASKGRDAENTVRERLISLQMETTGIMDPDSKAPVTVMQSIDRGLLERGEAMQLLTKQVVDGGIIHHISGVRLSVDNAFKHGIIDEDLAKELRKVETLSLRQFSHPETKETISLSEAMKLDLVTPDLKREIQEMQAFTGSFVDLISGQQLTLAEAEKEGRLTKKATLSSEMMNGIIDPESYRISYRIVPYSELVKKCKIDIESGQRYLEVIPFSDIKDGASDKVLTLSQAIKLGKVDFAATLKVLEAQANAGGIIDPATGKRLTLASALEQKLVDENMVRIIASRQVLDGGIIDIFTNQRVTLKEAIEKRLISPELATIIQVDTFKSGDHQAHVEKQDGIEVCEIKKEFLRKEMLIAHSQPAEMSCGKGESEKLFQIENQSAQKNIEVRVSNGEEANKSRKISLKGLECDDQNKRSSPDAKESLGVIIPSDGKGKSLGQDSETYLQSEICDFNPKEVAYTTMGKSTNKEQEIIVQTEIISHMKQPVPDLDSKEVRESQGGIISEVQESNHDTLDKLLIQQVIPKRMKTTEKGKRGKKIVEEHVKTHRPAALSEEKLNQETATSDDQDSSVENQCMEITAREKGKETDKDLGFSIVGETEDSSSQIIPKGISVRNQDALTSFNSNQVSESQEIIFGISSLIPRPEGLHYQEPVGGVQVADTTAVFTTDKSFQGTTRQEANYHQDSCVTFKIRQTKDLTFLSNEYEEKSYQEVPFDSTSTVKLEEIRVGSKEVSNLEFSDRKDLHPQDNKSDREHGRILDSKIVTTQEIPGEESLRMSNLIVTGAEVGSFEGIVTQRVPRVSVSLLPEKLSREVSQNDSTGQQEATISPIPDTSEEEMVPPVSCPTMKMDEKTPQEKLRATSPGSEQTPLMTVPGGASVNPEPFRATKNVFTRQLCLEHDEKLVSYLSLLRDIEMRTKQIQPLELNLAELQDLLCQAKVLDKELKDLSTVVSQELECVDQIIINQPQEVPAQLLKALEKDAKNLQKSLSSVSDTWGSRLLHLQSALEGQKTRVLNQYEQLEGRLQDLRAWVGNTHAILNSKQYDSETDADSLNDRLQRCEDLKQPMSERKSQLDALAFDIQFLISEHAQDLSPQQNRQMLRLLNELQRSFQDLVEETAAQGDALRDRLQQMEQAAQVKTLQKQQNTCHQKLEDLCSWVGQAERALAGHQSRATQQDLFALQKNQSDLKDLQDDIQNHATSFASVVKDTEGFLEENQTKLSPDELTALREKLHQAKEQYEALQERTKLAQKELEEVVTSALQQETEKITRLKAAKELAENRRKIDALLDWVTSVRSSEGRMEQLSGNLEKGALDTTDSHTGLNEAPEKLDKQCEKLKARHQELLSQQQNFILATQSAQAFLDQHGHSLTPEEQQLLQEKLGELKEQYATSLAQSEAELKQVQTLRDELQKFLQDHQEFENWLERSEKELESMHQGGSSPEALPALLKRQGSFSEDVISHKGDLRFVTISGQKVLDTGNSLDDGREASATRTLVKAKLKDATERYSTLHAECTRLGTHLNTLLGQYQQFQSSADSLQAWMKACEASVKKLLSDTVASDPGVLQQQFATTKQLQEELAEHQVPVEKLQKVAHDLMEIEGEPAPDRKHVQETTDSILSHFQHLSSSLAERSALLQKAIAQSQSVQESLDSLLQSIREVENNLEEEQVVSLSSGVIQEALATNMKLKQDIARQKSSLEATRDMVTRFMETADSTTAAVLQGKLAEVSQRFEQLCLQQQEKESSLKKLLPQAEMFEHLSEKLQQFMENKSRLLASGNQPDQDIAHFFQQIQELNLEMEDQQENLDALEHLVTDLSSCGFALDLSQHQDRVQNLKEDFTELQKTIKEREEDASSCQEQLDEFRKLVRTFQKWLKETEGNIPPAETFMSTKELEKQIEHLKSLLDDWTSKGTLVEEISCKGTSLENLIMEITAPDSQAKTGSILPSVGSSVGSVNGYHTCKDLTEIQCDMSDVNLKYEKLGGLLRERQESLQAVLSRMQEVQKEASSVLQWLESKEEVLKGMDASSSPTKTETVRAQAESNKAFLAELEQNSPKVQNVKEALAGLLITYPNSQEAENWKKMQEELNSRWERATEVTMARQRQLEESASHLACFQAAESQLRPWLMEKELMMGVLGPLSIDPNMLNAQKQQVQFMLKEFEARRQQHEQLNEAAQGILTGPGDASASTSQVQKELQSINEKWIELTDKLNARSSHIDQAVVKSTQYQELLQDLSEKVKAVGQRLSGQSAISTQPEAVKQQLEETSEIRSDVEQLDQEIKEAQMLCDELSVLIGEQYLKDELKKRLETVALPLQGLEDLAADRMNRLQAALASTQQFQQMFDELRTWLDDKQSQQAKNRPISAKLEQLQSQLQENEEFQKSLNQHSGSYEVIVAEGESLLLSVPPGEEKKTLQNQLVELKSHWEELSKKTADRQSRLKDCLQKAQKYQWHVEDLVPWIEDCKAKMSDLQVTLDPVQLESHLLRSKAMLSEVEKRRSLLEILNSAADILINSSETDEDDIRDEKAGINQNMDSITEELQAKTGSLEEMTQRLKEFQESFKNIEKKVEGAKHQLEIFDNLEKLRAQQEVLQTLEPQVDYLRNFTRGLVEDAPDGSDASQLLRQAEVAQQEFLEVKQRVNSGCMAMENKLEGIGQFHCRVREMFSQLADLDDELDGMGAIGRDTDSLQSQIEDDVRLFLNKIQALKLDIEASEAECRQMLEEEGTLDLLGLKRELEALSKQCSKLSERSRARQEQLELTLGRVEDFYQKLKALSDMTTAAEEGEALQWVDVINQQLADFKMFQKEQVDPLQMKLQQVNGLGQGLIQSAGKNCDVQGLEHDMEEINARWNTLNKKVAQRIAQLQEALLHCGKFQDALEPLLSWLADTEELIANQKPPSAEYKVVKAQIQEQKLLQRLLDDRKATVDMLQAEGGRIAQSAELADREKITGQLESLESRWTGLLSKATARQKQLEDILVLAKQFHETAEPISDFLSVTEKKLANSEPVGTQTAKIQQQIIRHKALNEEIVNRKKNVDQAIKNGQALLKQTTGEEVLLIQEKLDGIKTRYADITVTSSKALRTLEQARQLATKFQSTYEELTGWLREVEEELAASGGQSPTGEQIPQFQQRQKELKKEVMEHRLVLDTVNEVSRALLELVPWRAREGLDKLVSDANEQYKLVSDTVGQRVDEIDAAIQRSQQYEQAADAELAWVAETKRKLMALGPIRLEQDQTTAQLQVQKAFSIDIIRHKDSMDELFSHRGEIFGTCGEEQKAILQEKTESLIQQYEAISLLNSERYARLERAQVLVNQFWETYEELSPWIEETRALIAQLPPPAIDHEQLRQQQEEMRQLRESIAEHKPHIDKLLKIGPQLKELNPEEGEMVEEKYQKAENTYAQIKEEVRQRALALDEAVSQSAQFHDKIEPMLETLENLSSRLRMPPLIPAEVDKIREECISDNKSATVELEKLQPSFEALKRRGEELIGRSQGADKDLAAKEIQDKLDQMVFFWEDIKARAEEREIKFLDVLELAEKFWYDMAALLTTIKDTQDIVHDLESPGIDPSIIKQQVEAAETIKEETDGLHEELEFIRILGADLIFKPEVKKSIDEMNNAWENLNKTWRERLEKLEDAMQAAVQYQDTLQVRAESDHRGHTGAVVSLSVMSGSPSQDCSILKPEVLEFKVEVYQQQIEMEKLNHQGELMLKKATDETDRDIIREPLTELKHLWENLGEKIAHRQHKLEGALLALGQFQHALEELMSWLTHTEELLDAQRPVSGDPKVIEVELAKHHVLKNDVLAHQATVETVNKAGNELLESSAGDDASSLRSRLETMNQCWESVLQKTEEREQQLQSTLQQAQGFHSEIEDFLLELTRMETQLSASKPTGGLPETAREQLDTHMELYSQLKAKEETYNQLLDKGRLMLLSRDDSGSGSKTEQSVALLEQKWHVVSSKMEERKSKLEEALNLATEFQNSLQEFINWLTLAEQSLNIATPPSLILNTVLSQIEEHKVFANEVNAHRDQIIELDQTGNQLKFLSQKQDVVLIKNLLVSVQSRWEKVVQRSIERGRSLDDARKRAKQFHEAWKKLIDWLEDAESHLDSELEISNDPDKIKLQLSKHKEFQKTLGGKQPVYDTTIRTGRALKEKTLLPDDTQKLDNLLGEVRDKWDTVCGKSVERQHKLEEALLFSGQFMDALQALVDWLYKVEPQLAEDQPVHGDLDLVMNLMDAHKVFQKELGKRTGTVQVLKRSGRELIENSRDDTTWVKGQLQELSTRWDTVCKLSVCKQSRLEQALEQAEEFRDTIHMLLEWLSEAEQTLRFRGALPDDTEALQSLIDTHKEFMKKVEEKRVDVNTAVSMGEVILAVCHPDCITTIKHWITIIRARFEEVLTWAKQHQQRLEAALSELVANAELLEELLAWIQWAETTLIQRDQDPIPQNIDRVKALIAEHQTFMEEMTRKQPDVDRVTKTYKRKILEPAHTPFMEKSRGSRKSLNQPAPPSMPILSQSEAKNPRINQLSGRWQQVWLLALERQRKLNDALDRLEEVRPRQLKEFANFDFDVWRKKYMRWMNHKKSRVMDFFRRIDKDQDGKITRQEFIDGILASKFPTTKLEMTAVADIFDRDGDGYIDYYEFVAALHPNKDAYRPTTDADKIEDEVTRQVAQCKCAKRFQVEQIGENKYRFFLGNQFGDSQQLRLVRILRSTVMVRVGGGWMALDEFLVKNDPCRARGRTNIELREKFILPEGASQGMTPFRSRGRRSKPSSRAASPTRSSSSASQSNHSCTSMPSSPATPASGTKVIPSTGSKLKRPAPAFHSSRTSLAGDTSNSSSPAPTGAKTNRAGKDLPQHFSTGDKGEGRGQARNLRSREGGKHRCGAQRTAGSNPPVRHQKPLYRGECKRGKGPPGAGPS</sequence>
<feature type="domain" description="SH3" evidence="19">
    <location>
        <begin position="741"/>
        <end position="798"/>
    </location>
</feature>
<dbReference type="Pfam" id="PF00681">
    <property type="entry name" value="Plectin"/>
    <property type="match status" value="9"/>
</dbReference>
<feature type="domain" description="Calponin-homology (CH)" evidence="20">
    <location>
        <begin position="121"/>
        <end position="225"/>
    </location>
</feature>
<dbReference type="InterPro" id="IPR001589">
    <property type="entry name" value="Actinin_actin-bd_CS"/>
</dbReference>
<feature type="region of interest" description="Disordered" evidence="18">
    <location>
        <begin position="1982"/>
        <end position="2016"/>
    </location>
</feature>
<dbReference type="InterPro" id="IPR003108">
    <property type="entry name" value="GAR_dom"/>
</dbReference>
<dbReference type="InterPro" id="IPR035915">
    <property type="entry name" value="Plakin_repeat_sf"/>
</dbReference>
<dbReference type="SUPFAM" id="SSF47576">
    <property type="entry name" value="Calponin-homology domain, CH-domain"/>
    <property type="match status" value="1"/>
</dbReference>
<dbReference type="FunFam" id="1.20.58.60:FF:000089">
    <property type="entry name" value="microtubule-actin cross-linking factor 1 isoform X9"/>
    <property type="match status" value="1"/>
</dbReference>
<keyword evidence="11" id="KW-0106">Calcium</keyword>
<dbReference type="GO" id="GO:0032886">
    <property type="term" value="P:regulation of microtubule-based process"/>
    <property type="evidence" value="ECO:0007669"/>
    <property type="project" value="UniProtKB-ARBA"/>
</dbReference>
<feature type="compositionally biased region" description="Basic and acidic residues" evidence="18">
    <location>
        <begin position="2037"/>
        <end position="2047"/>
    </location>
</feature>
<dbReference type="Pfam" id="PF17902">
    <property type="entry name" value="SH3_10"/>
    <property type="match status" value="1"/>
</dbReference>
<dbReference type="PANTHER" id="PTHR23169:SF25">
    <property type="entry name" value="MICROTUBULE-ACTIN CROSS-LINKING FACTOR 1, ISOFORMS 1_2_3_4_5"/>
    <property type="match status" value="1"/>
</dbReference>
<dbReference type="InterPro" id="IPR036534">
    <property type="entry name" value="GAR_dom_sf"/>
</dbReference>
<dbReference type="FunFam" id="1.20.58.60:FF:000308">
    <property type="entry name" value="microtubule-actin cross-linking factor 1 isoform X6"/>
    <property type="match status" value="1"/>
</dbReference>
<evidence type="ECO:0000259" key="21">
    <source>
        <dbReference type="PROSITE" id="PS50222"/>
    </source>
</evidence>
<dbReference type="InterPro" id="IPR018247">
    <property type="entry name" value="EF_Hand_1_Ca_BS"/>
</dbReference>
<evidence type="ECO:0000256" key="1">
    <source>
        <dbReference type="ARBA" id="ARBA00004236"/>
    </source>
</evidence>
<dbReference type="GO" id="GO:0005737">
    <property type="term" value="C:cytoplasm"/>
    <property type="evidence" value="ECO:0007669"/>
    <property type="project" value="TreeGrafter"/>
</dbReference>
<feature type="coiled-coil region" evidence="17">
    <location>
        <begin position="4034"/>
        <end position="4115"/>
    </location>
</feature>
<evidence type="ECO:0000256" key="8">
    <source>
        <dbReference type="ARBA" id="ARBA00022701"/>
    </source>
</evidence>
<evidence type="ECO:0000256" key="2">
    <source>
        <dbReference type="ARBA" id="ARBA00004245"/>
    </source>
</evidence>
<comment type="subcellular location">
    <subcellularLocation>
        <location evidence="1">Cell membrane</location>
    </subcellularLocation>
    <subcellularLocation>
        <location evidence="3">Cell projection</location>
    </subcellularLocation>
    <subcellularLocation>
        <location evidence="2">Cytoplasm</location>
        <location evidence="2">Cytoskeleton</location>
    </subcellularLocation>
</comment>
<feature type="region of interest" description="Disordered" evidence="18">
    <location>
        <begin position="2662"/>
        <end position="2699"/>
    </location>
</feature>
<feature type="coiled-coil region" evidence="17">
    <location>
        <begin position="4938"/>
        <end position="4991"/>
    </location>
</feature>
<dbReference type="FunFam" id="1.20.58.60:FF:000088">
    <property type="entry name" value="microtubule-actin cross-linking factor 1 isoform X2"/>
    <property type="match status" value="1"/>
</dbReference>
<dbReference type="CDD" id="cd00051">
    <property type="entry name" value="EFh"/>
    <property type="match status" value="1"/>
</dbReference>
<name>A0A8C2Y4K0_CAPHI</name>
<dbReference type="Pfam" id="PF21097">
    <property type="entry name" value="SR_plectin_7"/>
    <property type="match status" value="1"/>
</dbReference>
<evidence type="ECO:0000256" key="16">
    <source>
        <dbReference type="PROSITE-ProRule" id="PRU00192"/>
    </source>
</evidence>
<dbReference type="Pfam" id="PF21020">
    <property type="entry name" value="Spectrin_4"/>
    <property type="match status" value="1"/>
</dbReference>
<dbReference type="SMART" id="SM00243">
    <property type="entry name" value="GAS2"/>
    <property type="match status" value="1"/>
</dbReference>
<evidence type="ECO:0000256" key="11">
    <source>
        <dbReference type="ARBA" id="ARBA00022837"/>
    </source>
</evidence>
<dbReference type="FunFam" id="2.30.30.40:FF:000011">
    <property type="entry name" value="Microtubule-actin cross-linking factor 1"/>
    <property type="match status" value="1"/>
</dbReference>
<dbReference type="SUPFAM" id="SSF47473">
    <property type="entry name" value="EF-hand"/>
    <property type="match status" value="1"/>
</dbReference>
<dbReference type="FunFam" id="1.20.58.60:FF:000141">
    <property type="entry name" value="Microtubule-actin cross-linking factor 1"/>
    <property type="match status" value="1"/>
</dbReference>
<dbReference type="GO" id="GO:0005874">
    <property type="term" value="C:microtubule"/>
    <property type="evidence" value="ECO:0007669"/>
    <property type="project" value="UniProtKB-KW"/>
</dbReference>
<dbReference type="SMART" id="SM00033">
    <property type="entry name" value="CH"/>
    <property type="match status" value="2"/>
</dbReference>
<dbReference type="Pfam" id="PF13499">
    <property type="entry name" value="EF-hand_7"/>
    <property type="match status" value="1"/>
</dbReference>
<feature type="compositionally biased region" description="Basic and acidic residues" evidence="18">
    <location>
        <begin position="7073"/>
        <end position="7103"/>
    </location>
</feature>
<evidence type="ECO:0000313" key="23">
    <source>
        <dbReference type="Ensembl" id="ENSCHIP00010045193.1"/>
    </source>
</evidence>
<feature type="compositionally biased region" description="Basic and acidic residues" evidence="18">
    <location>
        <begin position="3105"/>
        <end position="3116"/>
    </location>
</feature>
<accession>A0A8C2Y4K0</accession>
<dbReference type="FunFam" id="1.20.58.60:FF:000031">
    <property type="entry name" value="Microtubule-actin cross-linking factor 1"/>
    <property type="match status" value="1"/>
</dbReference>
<dbReference type="CDD" id="cd21240">
    <property type="entry name" value="CH_MACF1_rpt2"/>
    <property type="match status" value="1"/>
</dbReference>
<feature type="region of interest" description="Disordered" evidence="18">
    <location>
        <begin position="2808"/>
        <end position="2828"/>
    </location>
</feature>
<evidence type="ECO:0008006" key="24">
    <source>
        <dbReference type="Google" id="ProtNLM"/>
    </source>
</evidence>
<feature type="compositionally biased region" description="Low complexity" evidence="18">
    <location>
        <begin position="6995"/>
        <end position="7029"/>
    </location>
</feature>
<dbReference type="PROSITE" id="PS00020">
    <property type="entry name" value="ACTININ_2"/>
    <property type="match status" value="1"/>
</dbReference>
<keyword evidence="7" id="KW-0597">Phosphoprotein</keyword>
<dbReference type="Gene3D" id="1.10.238.10">
    <property type="entry name" value="EF-hand"/>
    <property type="match status" value="1"/>
</dbReference>
<dbReference type="FunFam" id="1.10.418.10:FF:000140">
    <property type="entry name" value="Dystonin"/>
    <property type="match status" value="1"/>
</dbReference>
<dbReference type="GO" id="GO:0005509">
    <property type="term" value="F:calcium ion binding"/>
    <property type="evidence" value="ECO:0007669"/>
    <property type="project" value="InterPro"/>
</dbReference>
<feature type="compositionally biased region" description="Basic and acidic residues" evidence="18">
    <location>
        <begin position="2666"/>
        <end position="2681"/>
    </location>
</feature>
<protein>
    <recommendedName>
        <fullName evidence="24">Microtubule actin crosslinking factor 1</fullName>
    </recommendedName>
</protein>
<dbReference type="FunFam" id="1.20.58.60:FF:000061">
    <property type="entry name" value="microtubule-actin cross-linking factor 1 isoform X3"/>
    <property type="match status" value="1"/>
</dbReference>
<dbReference type="SUPFAM" id="SSF75399">
    <property type="entry name" value="Plakin repeat"/>
    <property type="match status" value="6"/>
</dbReference>